<evidence type="ECO:0000256" key="1">
    <source>
        <dbReference type="ARBA" id="ARBA00001946"/>
    </source>
</evidence>
<dbReference type="InterPro" id="IPR023214">
    <property type="entry name" value="HAD_sf"/>
</dbReference>
<gene>
    <name evidence="5" type="ORF">FKG95_19725</name>
</gene>
<reference evidence="5 6" key="1">
    <citation type="submission" date="2019-06" db="EMBL/GenBank/DDBJ databases">
        <title>Whole genome sequence for Rhodospirillaceae sp. R148.</title>
        <authorList>
            <person name="Wang G."/>
        </authorList>
    </citation>
    <scope>NUCLEOTIDE SEQUENCE [LARGE SCALE GENOMIC DNA]</scope>
    <source>
        <strain evidence="5 6">R148</strain>
    </source>
</reference>
<comment type="caution">
    <text evidence="5">The sequence shown here is derived from an EMBL/GenBank/DDBJ whole genome shotgun (WGS) entry which is preliminary data.</text>
</comment>
<dbReference type="RefSeq" id="WP_142898132.1">
    <property type="nucleotide sequence ID" value="NZ_ML660058.1"/>
</dbReference>
<comment type="similarity">
    <text evidence="2">Belongs to the HAD-like hydrolase superfamily. CbbY/CbbZ/Gph/YieH family.</text>
</comment>
<evidence type="ECO:0000256" key="3">
    <source>
        <dbReference type="ARBA" id="ARBA00022723"/>
    </source>
</evidence>
<evidence type="ECO:0000313" key="6">
    <source>
        <dbReference type="Proteomes" id="UP000315252"/>
    </source>
</evidence>
<dbReference type="SFLD" id="SFLDG01129">
    <property type="entry name" value="C1.5:_HAD__Beta-PGM__Phosphata"/>
    <property type="match status" value="1"/>
</dbReference>
<sequence>MTKSAIIFDCDGVLVDSERIAIAVEREHLARVGLMYDTTDYLSRFVGLTSQDFHIALERDHRALHDRPLPEPFFEDLKRECLARYESELTSFDGLEGFLESYDGAVAVASSSSGPILRRKLEITGLDARFDPHIYSGDDVAHGKPAPDLFLLAASRLKVDAGRCLAIEDSVNGVRSAAAAGMEVWGFTGGGHADADLEDRLRAAGAQQVFSGFSDIMRVFQGRAW</sequence>
<keyword evidence="6" id="KW-1185">Reference proteome</keyword>
<accession>A0A545TKN5</accession>
<keyword evidence="3" id="KW-0479">Metal-binding</keyword>
<dbReference type="GO" id="GO:0003824">
    <property type="term" value="F:catalytic activity"/>
    <property type="evidence" value="ECO:0007669"/>
    <property type="project" value="UniProtKB-ARBA"/>
</dbReference>
<dbReference type="OrthoDB" id="9797743at2"/>
<evidence type="ECO:0000256" key="2">
    <source>
        <dbReference type="ARBA" id="ARBA00006171"/>
    </source>
</evidence>
<protein>
    <submittedName>
        <fullName evidence="5">HAD family phosphatase</fullName>
    </submittedName>
</protein>
<dbReference type="NCBIfam" id="TIGR01509">
    <property type="entry name" value="HAD-SF-IA-v3"/>
    <property type="match status" value="1"/>
</dbReference>
<dbReference type="SUPFAM" id="SSF56784">
    <property type="entry name" value="HAD-like"/>
    <property type="match status" value="1"/>
</dbReference>
<proteinExistence type="inferred from homology"/>
<dbReference type="SFLD" id="SFLDS00003">
    <property type="entry name" value="Haloacid_Dehalogenase"/>
    <property type="match status" value="1"/>
</dbReference>
<organism evidence="5 6">
    <name type="scientific">Denitrobaculum tricleocarpae</name>
    <dbReference type="NCBI Taxonomy" id="2591009"/>
    <lineage>
        <taxon>Bacteria</taxon>
        <taxon>Pseudomonadati</taxon>
        <taxon>Pseudomonadota</taxon>
        <taxon>Alphaproteobacteria</taxon>
        <taxon>Rhodospirillales</taxon>
        <taxon>Rhodospirillaceae</taxon>
        <taxon>Denitrobaculum</taxon>
    </lineage>
</organism>
<dbReference type="InterPro" id="IPR023198">
    <property type="entry name" value="PGP-like_dom2"/>
</dbReference>
<dbReference type="InterPro" id="IPR036412">
    <property type="entry name" value="HAD-like_sf"/>
</dbReference>
<dbReference type="Gene3D" id="1.10.150.240">
    <property type="entry name" value="Putative phosphatase, domain 2"/>
    <property type="match status" value="1"/>
</dbReference>
<dbReference type="Pfam" id="PF00702">
    <property type="entry name" value="Hydrolase"/>
    <property type="match status" value="1"/>
</dbReference>
<evidence type="ECO:0000256" key="4">
    <source>
        <dbReference type="ARBA" id="ARBA00022842"/>
    </source>
</evidence>
<dbReference type="AlphaFoldDB" id="A0A545TKN5"/>
<dbReference type="GO" id="GO:0046872">
    <property type="term" value="F:metal ion binding"/>
    <property type="evidence" value="ECO:0007669"/>
    <property type="project" value="UniProtKB-KW"/>
</dbReference>
<keyword evidence="4" id="KW-0460">Magnesium</keyword>
<evidence type="ECO:0000313" key="5">
    <source>
        <dbReference type="EMBL" id="TQV77789.1"/>
    </source>
</evidence>
<dbReference type="Proteomes" id="UP000315252">
    <property type="component" value="Unassembled WGS sequence"/>
</dbReference>
<dbReference type="EMBL" id="VHSH01000007">
    <property type="protein sequence ID" value="TQV77789.1"/>
    <property type="molecule type" value="Genomic_DNA"/>
</dbReference>
<dbReference type="PANTHER" id="PTHR46193:SF10">
    <property type="entry name" value="6-PHOSPHOGLUCONATE PHOSPHATASE"/>
    <property type="match status" value="1"/>
</dbReference>
<dbReference type="InterPro" id="IPR006439">
    <property type="entry name" value="HAD-SF_hydro_IA"/>
</dbReference>
<comment type="cofactor">
    <cofactor evidence="1">
        <name>Mg(2+)</name>
        <dbReference type="ChEBI" id="CHEBI:18420"/>
    </cofactor>
</comment>
<dbReference type="InterPro" id="IPR051600">
    <property type="entry name" value="Beta-PGM-like"/>
</dbReference>
<dbReference type="Gene3D" id="3.40.50.1000">
    <property type="entry name" value="HAD superfamily/HAD-like"/>
    <property type="match status" value="1"/>
</dbReference>
<dbReference type="PANTHER" id="PTHR46193">
    <property type="entry name" value="6-PHOSPHOGLUCONATE PHOSPHATASE"/>
    <property type="match status" value="1"/>
</dbReference>
<name>A0A545TKN5_9PROT</name>